<sequence length="535" mass="62206">MKTSSEDPVQSHEEYMGINQSHPNTDHNETLSVKKEDQIHNLTGNETYNLNVTNLNETLPRLESEKVFNFTRNETYNLNVTNFTETSPRLESGKVFNFTRRDETSNLIVTANLNKTLTSGLVSANGFNFTEKENHNDTDTHHHKHFNDTNYNETVQSEEVINFSGNETYNDTDHQSHLNVTYLNETLPDLDFEKVYNFTEIEEFNATYNGTSNFTSFDNLTTTTTPTTTTTTTTEYVYRYYWVPEPEVITEHIDFVLLRLKHISMRSSSNITELLELQQEEFEINLNYKYGWGNATEKFNSTLRERIYSILSNDSIVRQVPEEYHIAIIAYTGSMYEQFNTDTKEVCSGKDIDGYKWKSFFKLLQLAIETLGTHEEKWRDSHKFIYRGVPIKFVLKEGQVIAFQQFVSATASLKEAQRSSSRKALFEFQGLYNGTAMSVWDHWNLTSKKEYLFSPLQTFRVDSIHFGYYYTRYVLVKHEMPVLCDLKTTRPKFGRNTNITSSFLRAHSGTEGHGHYVLKIKFIMLLLHIVHSIIA</sequence>
<evidence type="ECO:0000313" key="8">
    <source>
        <dbReference type="EMBL" id="CAL8069579.1"/>
    </source>
</evidence>
<dbReference type="InterPro" id="IPR000768">
    <property type="entry name" value="ART"/>
</dbReference>
<accession>A0ABP1PLM9</accession>
<evidence type="ECO:0000256" key="5">
    <source>
        <dbReference type="ARBA" id="ARBA00022695"/>
    </source>
</evidence>
<evidence type="ECO:0000256" key="3">
    <source>
        <dbReference type="ARBA" id="ARBA00022676"/>
    </source>
</evidence>
<evidence type="ECO:0000256" key="1">
    <source>
        <dbReference type="ARBA" id="ARBA00009558"/>
    </source>
</evidence>
<dbReference type="PRINTS" id="PR00970">
    <property type="entry name" value="RIBTRNSFRASE"/>
</dbReference>
<evidence type="ECO:0000313" key="9">
    <source>
        <dbReference type="Proteomes" id="UP001642540"/>
    </source>
</evidence>
<gene>
    <name evidence="8" type="ORF">ODALV1_LOCUS841</name>
</gene>
<comment type="caution">
    <text evidence="8">The sequence shown here is derived from an EMBL/GenBank/DDBJ whole genome shotgun (WGS) entry which is preliminary data.</text>
</comment>
<comment type="catalytic activity">
    <reaction evidence="6">
        <text>L-arginyl-[protein] + NAD(+) = N(omega)-(ADP-D-ribosyl)-L-arginyl-[protein] + nicotinamide + H(+)</text>
        <dbReference type="Rhea" id="RHEA:19149"/>
        <dbReference type="Rhea" id="RHEA-COMP:10532"/>
        <dbReference type="Rhea" id="RHEA-COMP:15087"/>
        <dbReference type="ChEBI" id="CHEBI:15378"/>
        <dbReference type="ChEBI" id="CHEBI:17154"/>
        <dbReference type="ChEBI" id="CHEBI:29965"/>
        <dbReference type="ChEBI" id="CHEBI:57540"/>
        <dbReference type="ChEBI" id="CHEBI:142554"/>
        <dbReference type="EC" id="2.4.2.31"/>
    </reaction>
</comment>
<evidence type="ECO:0000256" key="6">
    <source>
        <dbReference type="ARBA" id="ARBA00047597"/>
    </source>
</evidence>
<keyword evidence="3" id="KW-0328">Glycosyltransferase</keyword>
<dbReference type="SUPFAM" id="SSF56399">
    <property type="entry name" value="ADP-ribosylation"/>
    <property type="match status" value="1"/>
</dbReference>
<dbReference type="Proteomes" id="UP001642540">
    <property type="component" value="Unassembled WGS sequence"/>
</dbReference>
<keyword evidence="5" id="KW-0548">Nucleotidyltransferase</keyword>
<organism evidence="8 9">
    <name type="scientific">Orchesella dallaii</name>
    <dbReference type="NCBI Taxonomy" id="48710"/>
    <lineage>
        <taxon>Eukaryota</taxon>
        <taxon>Metazoa</taxon>
        <taxon>Ecdysozoa</taxon>
        <taxon>Arthropoda</taxon>
        <taxon>Hexapoda</taxon>
        <taxon>Collembola</taxon>
        <taxon>Entomobryomorpha</taxon>
        <taxon>Entomobryoidea</taxon>
        <taxon>Orchesellidae</taxon>
        <taxon>Orchesellinae</taxon>
        <taxon>Orchesella</taxon>
    </lineage>
</organism>
<dbReference type="PROSITE" id="PS51996">
    <property type="entry name" value="TR_MART"/>
    <property type="match status" value="1"/>
</dbReference>
<dbReference type="EMBL" id="CAXLJM020000004">
    <property type="protein sequence ID" value="CAL8069579.1"/>
    <property type="molecule type" value="Genomic_DNA"/>
</dbReference>
<feature type="region of interest" description="Disordered" evidence="7">
    <location>
        <begin position="1"/>
        <end position="28"/>
    </location>
</feature>
<keyword evidence="4" id="KW-0808">Transferase</keyword>
<evidence type="ECO:0000256" key="4">
    <source>
        <dbReference type="ARBA" id="ARBA00022679"/>
    </source>
</evidence>
<name>A0ABP1PLM9_9HEXA</name>
<dbReference type="Gene3D" id="3.90.176.10">
    <property type="entry name" value="Toxin ADP-ribosyltransferase, Chain A, domain 1"/>
    <property type="match status" value="1"/>
</dbReference>
<reference evidence="8 9" key="1">
    <citation type="submission" date="2024-08" db="EMBL/GenBank/DDBJ databases">
        <authorList>
            <person name="Cucini C."/>
            <person name="Frati F."/>
        </authorList>
    </citation>
    <scope>NUCLEOTIDE SEQUENCE [LARGE SCALE GENOMIC DNA]</scope>
</reference>
<proteinExistence type="inferred from homology"/>
<comment type="similarity">
    <text evidence="1">Belongs to the Arg-specific ADP-ribosyltransferase family.</text>
</comment>
<keyword evidence="9" id="KW-1185">Reference proteome</keyword>
<dbReference type="EC" id="2.4.2.31" evidence="2"/>
<evidence type="ECO:0000256" key="2">
    <source>
        <dbReference type="ARBA" id="ARBA00012031"/>
    </source>
</evidence>
<evidence type="ECO:0000256" key="7">
    <source>
        <dbReference type="SAM" id="MobiDB-lite"/>
    </source>
</evidence>
<protein>
    <recommendedName>
        <fullName evidence="2">NAD(+)--protein-arginine ADP-ribosyltransferase</fullName>
        <ecNumber evidence="2">2.4.2.31</ecNumber>
    </recommendedName>
</protein>